<evidence type="ECO:0000313" key="1">
    <source>
        <dbReference type="EMBL" id="GIX69228.1"/>
    </source>
</evidence>
<reference evidence="1 2" key="1">
    <citation type="submission" date="2021-06" db="EMBL/GenBank/DDBJ databases">
        <title>Caerostris extrusa draft genome.</title>
        <authorList>
            <person name="Kono N."/>
            <person name="Arakawa K."/>
        </authorList>
    </citation>
    <scope>NUCLEOTIDE SEQUENCE [LARGE SCALE GENOMIC DNA]</scope>
</reference>
<accession>A0AAV4MBG5</accession>
<evidence type="ECO:0000313" key="2">
    <source>
        <dbReference type="Proteomes" id="UP001054945"/>
    </source>
</evidence>
<dbReference type="Proteomes" id="UP001054945">
    <property type="component" value="Unassembled WGS sequence"/>
</dbReference>
<gene>
    <name evidence="1" type="ORF">CEXT_550291</name>
</gene>
<sequence>MINAFTATNIVWAFESDQPITMLKRPFRSKEWMGRKMFEPHPLLKKKEKRMLFIPKLFTWNLLVNMGCLSDSSTLNNAVEGTCNFESDVSTERGMAGSEPDILSS</sequence>
<proteinExistence type="predicted"/>
<protein>
    <recommendedName>
        <fullName evidence="3">Ycf15</fullName>
    </recommendedName>
</protein>
<dbReference type="AlphaFoldDB" id="A0AAV4MBG5"/>
<evidence type="ECO:0008006" key="3">
    <source>
        <dbReference type="Google" id="ProtNLM"/>
    </source>
</evidence>
<dbReference type="EMBL" id="BPLR01019558">
    <property type="protein sequence ID" value="GIX69228.1"/>
    <property type="molecule type" value="Genomic_DNA"/>
</dbReference>
<name>A0AAV4MBG5_CAEEX</name>
<keyword evidence="2" id="KW-1185">Reference proteome</keyword>
<organism evidence="1 2">
    <name type="scientific">Caerostris extrusa</name>
    <name type="common">Bark spider</name>
    <name type="synonym">Caerostris bankana</name>
    <dbReference type="NCBI Taxonomy" id="172846"/>
    <lineage>
        <taxon>Eukaryota</taxon>
        <taxon>Metazoa</taxon>
        <taxon>Ecdysozoa</taxon>
        <taxon>Arthropoda</taxon>
        <taxon>Chelicerata</taxon>
        <taxon>Arachnida</taxon>
        <taxon>Araneae</taxon>
        <taxon>Araneomorphae</taxon>
        <taxon>Entelegynae</taxon>
        <taxon>Araneoidea</taxon>
        <taxon>Araneidae</taxon>
        <taxon>Caerostris</taxon>
    </lineage>
</organism>
<comment type="caution">
    <text evidence="1">The sequence shown here is derived from an EMBL/GenBank/DDBJ whole genome shotgun (WGS) entry which is preliminary data.</text>
</comment>